<sequence length="114" mass="12890">MMQGGHDKWEGHDEGVPFFSHYNFHVWCLANSRTNVLVDYHSTVANKIHKCGEGRNKIGFPDTSHSCGDGHFPWKRFCSPPSGHAFRLIRIDLLVVFSEGFQRSLAAIVYGLDV</sequence>
<evidence type="ECO:0000313" key="2">
    <source>
        <dbReference type="Proteomes" id="UP000886520"/>
    </source>
</evidence>
<dbReference type="EMBL" id="JABFUD020000006">
    <property type="protein sequence ID" value="KAI5078319.1"/>
    <property type="molecule type" value="Genomic_DNA"/>
</dbReference>
<gene>
    <name evidence="1" type="ORF">GOP47_0005990</name>
</gene>
<dbReference type="Proteomes" id="UP000886520">
    <property type="component" value="Chromosome 6"/>
</dbReference>
<reference evidence="1" key="1">
    <citation type="submission" date="2021-01" db="EMBL/GenBank/DDBJ databases">
        <title>Adiantum capillus-veneris genome.</title>
        <authorList>
            <person name="Fang Y."/>
            <person name="Liao Q."/>
        </authorList>
    </citation>
    <scope>NUCLEOTIDE SEQUENCE</scope>
    <source>
        <strain evidence="1">H3</strain>
        <tissue evidence="1">Leaf</tissue>
    </source>
</reference>
<organism evidence="1 2">
    <name type="scientific">Adiantum capillus-veneris</name>
    <name type="common">Maidenhair fern</name>
    <dbReference type="NCBI Taxonomy" id="13818"/>
    <lineage>
        <taxon>Eukaryota</taxon>
        <taxon>Viridiplantae</taxon>
        <taxon>Streptophyta</taxon>
        <taxon>Embryophyta</taxon>
        <taxon>Tracheophyta</taxon>
        <taxon>Polypodiopsida</taxon>
        <taxon>Polypodiidae</taxon>
        <taxon>Polypodiales</taxon>
        <taxon>Pteridineae</taxon>
        <taxon>Pteridaceae</taxon>
        <taxon>Vittarioideae</taxon>
        <taxon>Adiantum</taxon>
    </lineage>
</organism>
<name>A0A9D4V2E2_ADICA</name>
<accession>A0A9D4V2E2</accession>
<keyword evidence="2" id="KW-1185">Reference proteome</keyword>
<proteinExistence type="predicted"/>
<protein>
    <submittedName>
        <fullName evidence="1">Uncharacterized protein</fullName>
    </submittedName>
</protein>
<dbReference type="AlphaFoldDB" id="A0A9D4V2E2"/>
<comment type="caution">
    <text evidence="1">The sequence shown here is derived from an EMBL/GenBank/DDBJ whole genome shotgun (WGS) entry which is preliminary data.</text>
</comment>
<evidence type="ECO:0000313" key="1">
    <source>
        <dbReference type="EMBL" id="KAI5078319.1"/>
    </source>
</evidence>